<protein>
    <submittedName>
        <fullName evidence="2">DUF4180 domain-containing protein</fullName>
    </submittedName>
</protein>
<name>A0A5S4V1F5_9MICO</name>
<feature type="domain" description="DUF4180" evidence="1">
    <location>
        <begin position="7"/>
        <end position="117"/>
    </location>
</feature>
<dbReference type="InterPro" id="IPR025438">
    <property type="entry name" value="DUF4180"/>
</dbReference>
<proteinExistence type="predicted"/>
<keyword evidence="3" id="KW-1185">Reference proteome</keyword>
<dbReference type="AlphaFoldDB" id="A0A5S4V1F5"/>
<sequence>MRIDEHHGVRVLLLEAEGEPISTPDDATDLVGSAWSHQAELIAVPVERLDPKFFRLKTGLAGEITQKLVNYRLRLAVVGDISAHVAKSDALRDYVRESNRADHVWFVESEADLERRLADRAGVRAGR</sequence>
<comment type="caution">
    <text evidence="2">The sequence shown here is derived from an EMBL/GenBank/DDBJ whole genome shotgun (WGS) entry which is preliminary data.</text>
</comment>
<dbReference type="Pfam" id="PF13788">
    <property type="entry name" value="DUF4180"/>
    <property type="match status" value="1"/>
</dbReference>
<reference evidence="2 3" key="1">
    <citation type="submission" date="2019-08" db="EMBL/GenBank/DDBJ databases">
        <authorList>
            <person name="Hu J."/>
        </authorList>
    </citation>
    <scope>NUCLEOTIDE SEQUENCE [LARGE SCALE GENOMIC DNA]</scope>
    <source>
        <strain evidence="2 3">NEAU-184</strain>
    </source>
</reference>
<evidence type="ECO:0000313" key="3">
    <source>
        <dbReference type="Proteomes" id="UP000325243"/>
    </source>
</evidence>
<accession>A0A5S4V1F5</accession>
<dbReference type="Proteomes" id="UP000325243">
    <property type="component" value="Unassembled WGS sequence"/>
</dbReference>
<gene>
    <name evidence="2" type="ORF">FYC51_14090</name>
</gene>
<dbReference type="EMBL" id="VSSB01000002">
    <property type="protein sequence ID" value="TYL50340.1"/>
    <property type="molecule type" value="Genomic_DNA"/>
</dbReference>
<dbReference type="RefSeq" id="WP_148734442.1">
    <property type="nucleotide sequence ID" value="NZ_VSSB01000002.1"/>
</dbReference>
<evidence type="ECO:0000313" key="2">
    <source>
        <dbReference type="EMBL" id="TYL50340.1"/>
    </source>
</evidence>
<evidence type="ECO:0000259" key="1">
    <source>
        <dbReference type="Pfam" id="PF13788"/>
    </source>
</evidence>
<organism evidence="2 3">
    <name type="scientific">Agromyces mariniharenae</name>
    <dbReference type="NCBI Taxonomy" id="2604423"/>
    <lineage>
        <taxon>Bacteria</taxon>
        <taxon>Bacillati</taxon>
        <taxon>Actinomycetota</taxon>
        <taxon>Actinomycetes</taxon>
        <taxon>Micrococcales</taxon>
        <taxon>Microbacteriaceae</taxon>
        <taxon>Agromyces</taxon>
    </lineage>
</organism>